<evidence type="ECO:0000256" key="1">
    <source>
        <dbReference type="ARBA" id="ARBA00022723"/>
    </source>
</evidence>
<comment type="caution">
    <text evidence="6">The sequence shown here is derived from an EMBL/GenBank/DDBJ whole genome shotgun (WGS) entry which is preliminary data.</text>
</comment>
<dbReference type="GO" id="GO:0003677">
    <property type="term" value="F:DNA binding"/>
    <property type="evidence" value="ECO:0007669"/>
    <property type="project" value="InterPro"/>
</dbReference>
<protein>
    <recommendedName>
        <fullName evidence="5">Zinc finger CHC2-type domain-containing protein</fullName>
    </recommendedName>
</protein>
<dbReference type="SMART" id="SM00400">
    <property type="entry name" value="ZnF_CHCC"/>
    <property type="match status" value="1"/>
</dbReference>
<sequence length="145" mass="16042">MARGGHSRTDRTRCQRGGGDMIQKRRGPGGNRGHAHAGGLGSRQVYGKISRTGARLPDEWRNRLPSPESYYRKRVVKLGKAQRDGWAQGQCPFHEDRNASFSVNLSHGGWMCFAGCDSGDLVSFHMRYTGLPFKAAARELLGLRA</sequence>
<dbReference type="GO" id="GO:0006269">
    <property type="term" value="P:DNA replication, synthesis of primer"/>
    <property type="evidence" value="ECO:0007669"/>
    <property type="project" value="TreeGrafter"/>
</dbReference>
<keyword evidence="2" id="KW-0863">Zinc-finger</keyword>
<dbReference type="InterPro" id="IPR002694">
    <property type="entry name" value="Znf_CHC2"/>
</dbReference>
<evidence type="ECO:0000256" key="3">
    <source>
        <dbReference type="ARBA" id="ARBA00022833"/>
    </source>
</evidence>
<feature type="region of interest" description="Disordered" evidence="4">
    <location>
        <begin position="1"/>
        <end position="46"/>
    </location>
</feature>
<keyword evidence="3" id="KW-0862">Zinc</keyword>
<dbReference type="GO" id="GO:0005737">
    <property type="term" value="C:cytoplasm"/>
    <property type="evidence" value="ECO:0007669"/>
    <property type="project" value="TreeGrafter"/>
</dbReference>
<dbReference type="PANTHER" id="PTHR30313">
    <property type="entry name" value="DNA PRIMASE"/>
    <property type="match status" value="1"/>
</dbReference>
<dbReference type="GO" id="GO:0003899">
    <property type="term" value="F:DNA-directed RNA polymerase activity"/>
    <property type="evidence" value="ECO:0007669"/>
    <property type="project" value="InterPro"/>
</dbReference>
<evidence type="ECO:0000256" key="2">
    <source>
        <dbReference type="ARBA" id="ARBA00022771"/>
    </source>
</evidence>
<dbReference type="PANTHER" id="PTHR30313:SF2">
    <property type="entry name" value="DNA PRIMASE"/>
    <property type="match status" value="1"/>
</dbReference>
<evidence type="ECO:0000313" key="6">
    <source>
        <dbReference type="EMBL" id="KAB7632270.1"/>
    </source>
</evidence>
<dbReference type="InterPro" id="IPR050219">
    <property type="entry name" value="DnaG_primase"/>
</dbReference>
<feature type="domain" description="Zinc finger CHC2-type" evidence="5">
    <location>
        <begin position="87"/>
        <end position="141"/>
    </location>
</feature>
<dbReference type="EMBL" id="WELC01000003">
    <property type="protein sequence ID" value="KAB7632270.1"/>
    <property type="molecule type" value="Genomic_DNA"/>
</dbReference>
<reference evidence="6 7" key="1">
    <citation type="submission" date="2019-10" db="EMBL/GenBank/DDBJ databases">
        <title>Halotolerant bacteria associated to Saharan-endemic halophytes Stipa tenacissima L. and Atriplex halimus L mitigate salt stress and promote growth of tomato plants.</title>
        <authorList>
            <person name="Dif G."/>
        </authorList>
    </citation>
    <scope>NUCLEOTIDE SEQUENCE [LARGE SCALE GENOMIC DNA]</scope>
    <source>
        <strain evidence="6 7">IS26</strain>
    </source>
</reference>
<organism evidence="6 7">
    <name type="scientific">Stenotrophomonas rhizophila</name>
    <dbReference type="NCBI Taxonomy" id="216778"/>
    <lineage>
        <taxon>Bacteria</taxon>
        <taxon>Pseudomonadati</taxon>
        <taxon>Pseudomonadota</taxon>
        <taxon>Gammaproteobacteria</taxon>
        <taxon>Lysobacterales</taxon>
        <taxon>Lysobacteraceae</taxon>
        <taxon>Stenotrophomonas</taxon>
    </lineage>
</organism>
<proteinExistence type="predicted"/>
<accession>A0A7V7YJG1</accession>
<evidence type="ECO:0000259" key="5">
    <source>
        <dbReference type="SMART" id="SM00400"/>
    </source>
</evidence>
<evidence type="ECO:0000313" key="7">
    <source>
        <dbReference type="Proteomes" id="UP000449004"/>
    </source>
</evidence>
<dbReference type="SUPFAM" id="SSF57783">
    <property type="entry name" value="Zinc beta-ribbon"/>
    <property type="match status" value="1"/>
</dbReference>
<dbReference type="GO" id="GO:0008270">
    <property type="term" value="F:zinc ion binding"/>
    <property type="evidence" value="ECO:0007669"/>
    <property type="project" value="UniProtKB-KW"/>
</dbReference>
<dbReference type="AlphaFoldDB" id="A0A7V7YJG1"/>
<dbReference type="Gene3D" id="3.90.580.10">
    <property type="entry name" value="Zinc finger, CHC2-type domain"/>
    <property type="match status" value="1"/>
</dbReference>
<name>A0A7V7YJG1_9GAMM</name>
<evidence type="ECO:0000256" key="4">
    <source>
        <dbReference type="SAM" id="MobiDB-lite"/>
    </source>
</evidence>
<dbReference type="InterPro" id="IPR036977">
    <property type="entry name" value="DNA_primase_Znf_CHC2"/>
</dbReference>
<gene>
    <name evidence="6" type="ORF">F9K92_03360</name>
</gene>
<feature type="compositionally biased region" description="Gly residues" evidence="4">
    <location>
        <begin position="28"/>
        <end position="41"/>
    </location>
</feature>
<dbReference type="Pfam" id="PF01807">
    <property type="entry name" value="Zn_ribbon_DnaG"/>
    <property type="match status" value="1"/>
</dbReference>
<keyword evidence="1" id="KW-0479">Metal-binding</keyword>
<dbReference type="Proteomes" id="UP000449004">
    <property type="component" value="Unassembled WGS sequence"/>
</dbReference>